<gene>
    <name evidence="1" type="ORF">Scani_18310</name>
</gene>
<evidence type="ECO:0000313" key="1">
    <source>
        <dbReference type="EMBL" id="GFE05563.1"/>
    </source>
</evidence>
<reference evidence="1 2" key="1">
    <citation type="submission" date="2019-12" db="EMBL/GenBank/DDBJ databases">
        <title>Whole genome shotgun sequence of Streptomyces caniferus NBRC 15389.</title>
        <authorList>
            <person name="Ichikawa N."/>
            <person name="Kimura A."/>
            <person name="Kitahashi Y."/>
            <person name="Komaki H."/>
            <person name="Tamura T."/>
        </authorList>
    </citation>
    <scope>NUCLEOTIDE SEQUENCE [LARGE SCALE GENOMIC DNA]</scope>
    <source>
        <strain evidence="1 2">NBRC 15389</strain>
    </source>
</reference>
<comment type="caution">
    <text evidence="1">The sequence shown here is derived from an EMBL/GenBank/DDBJ whole genome shotgun (WGS) entry which is preliminary data.</text>
</comment>
<dbReference type="Proteomes" id="UP000435837">
    <property type="component" value="Unassembled WGS sequence"/>
</dbReference>
<name>A0A640S282_9ACTN</name>
<evidence type="ECO:0000313" key="2">
    <source>
        <dbReference type="Proteomes" id="UP000435837"/>
    </source>
</evidence>
<sequence length="88" mass="9268">MSGKREGKGVGEPGVWVEVTARLDVSRPVLVMRLLELDAAGALTTAHARAGSPQVSHLYGAGWSRAAGTGLAWTGLRGCDAQDRVVRR</sequence>
<dbReference type="AlphaFoldDB" id="A0A640S282"/>
<dbReference type="EMBL" id="BLIN01000003">
    <property type="protein sequence ID" value="GFE05563.1"/>
    <property type="molecule type" value="Genomic_DNA"/>
</dbReference>
<accession>A0A640S282</accession>
<protein>
    <submittedName>
        <fullName evidence="1">Uncharacterized protein</fullName>
    </submittedName>
</protein>
<proteinExistence type="predicted"/>
<organism evidence="1 2">
    <name type="scientific">Streptomyces caniferus</name>
    <dbReference type="NCBI Taxonomy" id="285557"/>
    <lineage>
        <taxon>Bacteria</taxon>
        <taxon>Bacillati</taxon>
        <taxon>Actinomycetota</taxon>
        <taxon>Actinomycetes</taxon>
        <taxon>Kitasatosporales</taxon>
        <taxon>Streptomycetaceae</taxon>
        <taxon>Streptomyces</taxon>
    </lineage>
</organism>